<gene>
    <name evidence="14" type="primary">atp8</name>
</gene>
<evidence type="ECO:0000256" key="5">
    <source>
        <dbReference type="ARBA" id="ARBA00022547"/>
    </source>
</evidence>
<keyword evidence="9 12" id="KW-0406">Ion transport</keyword>
<accession>A0A0A8KX10</accession>
<dbReference type="GO" id="GO:0045259">
    <property type="term" value="C:proton-transporting ATP synthase complex"/>
    <property type="evidence" value="ECO:0007669"/>
    <property type="project" value="UniProtKB-KW"/>
</dbReference>
<keyword evidence="7 12" id="KW-0375">Hydrogen ion transport</keyword>
<evidence type="ECO:0000256" key="3">
    <source>
        <dbReference type="ARBA" id="ARBA00011291"/>
    </source>
</evidence>
<feature type="transmembrane region" description="Helical" evidence="13">
    <location>
        <begin position="12"/>
        <end position="31"/>
    </location>
</feature>
<evidence type="ECO:0000256" key="13">
    <source>
        <dbReference type="SAM" id="Phobius"/>
    </source>
</evidence>
<evidence type="ECO:0000256" key="7">
    <source>
        <dbReference type="ARBA" id="ARBA00022781"/>
    </source>
</evidence>
<keyword evidence="11 13" id="KW-0472">Membrane</keyword>
<dbReference type="GO" id="GO:0015078">
    <property type="term" value="F:proton transmembrane transporter activity"/>
    <property type="evidence" value="ECO:0007669"/>
    <property type="project" value="InterPro"/>
</dbReference>
<reference evidence="14" key="2">
    <citation type="submission" date="2015-01" db="EMBL/GenBank/DDBJ databases">
        <title>Complete mitochondrial genome of Cherax destructor 4PAN.</title>
        <authorList>
            <person name="Gan H.M."/>
            <person name="Tan M.H."/>
            <person name="Austin C.M."/>
        </authorList>
    </citation>
    <scope>NUCLEOTIDE SEQUENCE</scope>
    <source>
        <strain evidence="14">4PAN</strain>
    </source>
</reference>
<keyword evidence="6 12" id="KW-0812">Transmembrane</keyword>
<keyword evidence="8 13" id="KW-1133">Transmembrane helix</keyword>
<evidence type="ECO:0000256" key="8">
    <source>
        <dbReference type="ARBA" id="ARBA00022989"/>
    </source>
</evidence>
<evidence type="ECO:0000256" key="9">
    <source>
        <dbReference type="ARBA" id="ARBA00023065"/>
    </source>
</evidence>
<dbReference type="Pfam" id="PF00895">
    <property type="entry name" value="ATP-synt_8"/>
    <property type="match status" value="1"/>
</dbReference>
<comment type="subunit">
    <text evidence="3">F-type ATPases have 2 components, CF(1) - the catalytic core - and CF(0) - the membrane proton channel.</text>
</comment>
<evidence type="ECO:0000256" key="11">
    <source>
        <dbReference type="ARBA" id="ARBA00023136"/>
    </source>
</evidence>
<keyword evidence="10 12" id="KW-0496">Mitochondrion</keyword>
<evidence type="ECO:0000256" key="2">
    <source>
        <dbReference type="ARBA" id="ARBA00008892"/>
    </source>
</evidence>
<proteinExistence type="inferred from homology"/>
<name>A0A0A8KX10_CHEDE</name>
<reference evidence="14" key="1">
    <citation type="submission" date="2013-12" db="EMBL/GenBank/DDBJ databases">
        <authorList>
            <person name="Gan H."/>
        </authorList>
    </citation>
    <scope>NUCLEOTIDE SEQUENCE</scope>
    <source>
        <strain evidence="14">4PAN</strain>
    </source>
</reference>
<protein>
    <recommendedName>
        <fullName evidence="12">ATP synthase complex subunit 8</fullName>
    </recommendedName>
</protein>
<dbReference type="InterPro" id="IPR001421">
    <property type="entry name" value="ATP8_metazoa"/>
</dbReference>
<evidence type="ECO:0000313" key="14">
    <source>
        <dbReference type="EMBL" id="CDL72557.1"/>
    </source>
</evidence>
<comment type="similarity">
    <text evidence="2 12">Belongs to the ATPase protein 8 family.</text>
</comment>
<organism evidence="14">
    <name type="scientific">Cherax destructor</name>
    <name type="common">Common yabby crayfish</name>
    <dbReference type="NCBI Taxonomy" id="6723"/>
    <lineage>
        <taxon>Eukaryota</taxon>
        <taxon>Metazoa</taxon>
        <taxon>Ecdysozoa</taxon>
        <taxon>Arthropoda</taxon>
        <taxon>Crustacea</taxon>
        <taxon>Multicrustacea</taxon>
        <taxon>Malacostraca</taxon>
        <taxon>Eumalacostraca</taxon>
        <taxon>Eucarida</taxon>
        <taxon>Decapoda</taxon>
        <taxon>Pleocyemata</taxon>
        <taxon>Astacidea</taxon>
        <taxon>Parastacoidea</taxon>
        <taxon>Parastacidae</taxon>
        <taxon>Cherax</taxon>
    </lineage>
</organism>
<evidence type="ECO:0000256" key="12">
    <source>
        <dbReference type="RuleBase" id="RU003661"/>
    </source>
</evidence>
<comment type="subcellular location">
    <subcellularLocation>
        <location evidence="1 12">Mitochondrion membrane</location>
        <topology evidence="1 12">Single-pass membrane protein</topology>
    </subcellularLocation>
</comment>
<dbReference type="GO" id="GO:0015986">
    <property type="term" value="P:proton motive force-driven ATP synthesis"/>
    <property type="evidence" value="ECO:0007669"/>
    <property type="project" value="InterPro"/>
</dbReference>
<keyword evidence="4 12" id="KW-0813">Transport</keyword>
<evidence type="ECO:0000256" key="1">
    <source>
        <dbReference type="ARBA" id="ARBA00004304"/>
    </source>
</evidence>
<evidence type="ECO:0000256" key="10">
    <source>
        <dbReference type="ARBA" id="ARBA00023128"/>
    </source>
</evidence>
<dbReference type="GO" id="GO:0031966">
    <property type="term" value="C:mitochondrial membrane"/>
    <property type="evidence" value="ECO:0007669"/>
    <property type="project" value="UniProtKB-SubCell"/>
</dbReference>
<dbReference type="EMBL" id="HG799087">
    <property type="protein sequence ID" value="CDL72557.1"/>
    <property type="molecule type" value="Genomic_DNA"/>
</dbReference>
<evidence type="ECO:0000256" key="6">
    <source>
        <dbReference type="ARBA" id="ARBA00022692"/>
    </source>
</evidence>
<geneLocation type="mitochondrion" evidence="14"/>
<dbReference type="AlphaFoldDB" id="A0A0A8KX10"/>
<sequence length="52" mass="6300">MPQMSPLLWLNLFFFFILGYALFLTLNYFCINPAKIKTLKIQLVTQEKSWKW</sequence>
<evidence type="ECO:0000256" key="4">
    <source>
        <dbReference type="ARBA" id="ARBA00022448"/>
    </source>
</evidence>
<keyword evidence="5 12" id="KW-0138">CF(0)</keyword>